<name>A0A0C1U173_9CLOT</name>
<comment type="subunit">
    <text evidence="2">Homodimer.</text>
</comment>
<dbReference type="InterPro" id="IPR029058">
    <property type="entry name" value="AB_hydrolase_fold"/>
</dbReference>
<evidence type="ECO:0000256" key="3">
    <source>
        <dbReference type="PIRSR" id="PIRSR000443-1"/>
    </source>
</evidence>
<dbReference type="PANTHER" id="PTHR32268:SF11">
    <property type="entry name" value="HOMOSERINE O-ACETYLTRANSFERASE"/>
    <property type="match status" value="1"/>
</dbReference>
<evidence type="ECO:0000256" key="2">
    <source>
        <dbReference type="HAMAP-Rule" id="MF_00296"/>
    </source>
</evidence>
<dbReference type="Pfam" id="PF00561">
    <property type="entry name" value="Abhydrolase_1"/>
    <property type="match status" value="1"/>
</dbReference>
<comment type="caution">
    <text evidence="2">Lacks conserved residue(s) required for the propagation of feature annotation.</text>
</comment>
<comment type="subcellular location">
    <subcellularLocation>
        <location evidence="2">Cytoplasm</location>
    </subcellularLocation>
</comment>
<dbReference type="GO" id="GO:0016787">
    <property type="term" value="F:hydrolase activity"/>
    <property type="evidence" value="ECO:0007669"/>
    <property type="project" value="UniProtKB-KW"/>
</dbReference>
<dbReference type="EMBL" id="AYSO01000016">
    <property type="protein sequence ID" value="KIE46669.1"/>
    <property type="molecule type" value="Genomic_DNA"/>
</dbReference>
<dbReference type="AlphaFoldDB" id="A0A0C1U173"/>
<gene>
    <name evidence="5" type="ORF">U732_3376</name>
</gene>
<proteinExistence type="inferred from homology"/>
<dbReference type="RefSeq" id="WP_202812758.1">
    <property type="nucleotide sequence ID" value="NZ_AYSO01000016.1"/>
</dbReference>
<dbReference type="ESTHER" id="9clot-a0a0c1u173">
    <property type="family name" value="Homoserine_transacetylase"/>
</dbReference>
<reference evidence="5 6" key="1">
    <citation type="journal article" date="2015" name="Infect. Genet. Evol.">
        <title>Genomic sequences of six botulinum neurotoxin-producing strains representing three clostridial species illustrate the mobility and diversity of botulinum neurotoxin genes.</title>
        <authorList>
            <person name="Smith T.J."/>
            <person name="Hill K.K."/>
            <person name="Xie G."/>
            <person name="Foley B.T."/>
            <person name="Williamson C.H."/>
            <person name="Foster J.T."/>
            <person name="Johnson S.L."/>
            <person name="Chertkov O."/>
            <person name="Teshima H."/>
            <person name="Gibbons H.S."/>
            <person name="Johnsky L.A."/>
            <person name="Karavis M.A."/>
            <person name="Smith L.A."/>
        </authorList>
    </citation>
    <scope>NUCLEOTIDE SEQUENCE [LARGE SCALE GENOMIC DNA]</scope>
    <source>
        <strain evidence="5 6">CDC 2741</strain>
    </source>
</reference>
<comment type="similarity">
    <text evidence="2">Belongs to the AB hydrolase superfamily. MetX family.</text>
</comment>
<feature type="domain" description="AB hydrolase-1" evidence="4">
    <location>
        <begin position="123"/>
        <end position="220"/>
    </location>
</feature>
<keyword evidence="6" id="KW-1185">Reference proteome</keyword>
<protein>
    <recommendedName>
        <fullName evidence="2">Probable acyltransferase</fullName>
        <ecNumber evidence="2">2.3.1.-</ecNumber>
    </recommendedName>
</protein>
<dbReference type="Proteomes" id="UP000031366">
    <property type="component" value="Unassembled WGS sequence"/>
</dbReference>
<feature type="active site" evidence="3">
    <location>
        <position position="348"/>
    </location>
</feature>
<keyword evidence="1 2" id="KW-0808">Transferase</keyword>
<dbReference type="PANTHER" id="PTHR32268">
    <property type="entry name" value="HOMOSERINE O-ACETYLTRANSFERASE"/>
    <property type="match status" value="1"/>
</dbReference>
<accession>A0A0C1U173</accession>
<organism evidence="5 6">
    <name type="scientific">Clostridium argentinense CDC 2741</name>
    <dbReference type="NCBI Taxonomy" id="1418104"/>
    <lineage>
        <taxon>Bacteria</taxon>
        <taxon>Bacillati</taxon>
        <taxon>Bacillota</taxon>
        <taxon>Clostridia</taxon>
        <taxon>Eubacteriales</taxon>
        <taxon>Clostridiaceae</taxon>
        <taxon>Clostridium</taxon>
    </lineage>
</organism>
<dbReference type="Gene3D" id="3.40.50.1820">
    <property type="entry name" value="alpha/beta hydrolase"/>
    <property type="match status" value="1"/>
</dbReference>
<dbReference type="InterPro" id="IPR000073">
    <property type="entry name" value="AB_hydrolase_1"/>
</dbReference>
<dbReference type="HAMAP" id="MF_00296">
    <property type="entry name" value="MetX_acyltransf"/>
    <property type="match status" value="1"/>
</dbReference>
<comment type="caution">
    <text evidence="5">The sequence shown here is derived from an EMBL/GenBank/DDBJ whole genome shotgun (WGS) entry which is preliminary data.</text>
</comment>
<evidence type="ECO:0000259" key="4">
    <source>
        <dbReference type="Pfam" id="PF00561"/>
    </source>
</evidence>
<dbReference type="GO" id="GO:0005737">
    <property type="term" value="C:cytoplasm"/>
    <property type="evidence" value="ECO:0007669"/>
    <property type="project" value="UniProtKB-SubCell"/>
</dbReference>
<keyword evidence="2" id="KW-0028">Amino-acid biosynthesis</keyword>
<sequence length="368" mass="41085">MLVEKKIFEMESFTFECGDTMPLKMGYETYGRLNEKKDNVILVAHFFSATSHAAGKYSESDVVAGWWDGLIGPGKAVDTNKYFVICTDNICNVQPNDPMVTTIGPASINPKTNKPYGMSFPSTSFKDIANAEKALIDSMGVKKLKAVMGPSAGGMIAFQWAVNYPEMVEKCIGVITNVQNPIITSFSVLQQAMRAIQLDTNFNNGDYYGKEEPLEGLALAGQMMVVGAFTPEFFEDTYPRNSKEDAPFMRVNNLSSYEKALYDASINAAKLRDANSWLYTCKTTMNQDIARGYESLDEALKRITAKVLMIPCKRDLLQYHKFNQITVDRINELGGNAELYTIESKKGHMGGVLDTHLFEDKVREFLNN</sequence>
<feature type="active site" evidence="2 3">
    <location>
        <position position="315"/>
    </location>
</feature>
<evidence type="ECO:0000256" key="1">
    <source>
        <dbReference type="ARBA" id="ARBA00022679"/>
    </source>
</evidence>
<keyword evidence="2" id="KW-0963">Cytoplasm</keyword>
<dbReference type="GO" id="GO:0009092">
    <property type="term" value="P:homoserine metabolic process"/>
    <property type="evidence" value="ECO:0007669"/>
    <property type="project" value="TreeGrafter"/>
</dbReference>
<dbReference type="SUPFAM" id="SSF53474">
    <property type="entry name" value="alpha/beta-Hydrolases"/>
    <property type="match status" value="1"/>
</dbReference>
<evidence type="ECO:0000313" key="6">
    <source>
        <dbReference type="Proteomes" id="UP000031366"/>
    </source>
</evidence>
<dbReference type="InterPro" id="IPR008220">
    <property type="entry name" value="HAT_MetX-like"/>
</dbReference>
<evidence type="ECO:0000313" key="5">
    <source>
        <dbReference type="EMBL" id="KIE46669.1"/>
    </source>
</evidence>
<dbReference type="STRING" id="29341.RSJ17_19050"/>
<dbReference type="GO" id="GO:0004414">
    <property type="term" value="F:homoserine O-acetyltransferase activity"/>
    <property type="evidence" value="ECO:0007669"/>
    <property type="project" value="TreeGrafter"/>
</dbReference>
<keyword evidence="2" id="KW-0012">Acyltransferase</keyword>
<feature type="active site" description="Nucleophile" evidence="3">
    <location>
        <position position="151"/>
    </location>
</feature>
<keyword evidence="5" id="KW-0378">Hydrolase</keyword>
<dbReference type="PIRSF" id="PIRSF000443">
    <property type="entry name" value="Homoser_Ac_trans"/>
    <property type="match status" value="1"/>
</dbReference>
<dbReference type="GO" id="GO:0009086">
    <property type="term" value="P:methionine biosynthetic process"/>
    <property type="evidence" value="ECO:0007669"/>
    <property type="project" value="TreeGrafter"/>
</dbReference>
<dbReference type="NCBIfam" id="NF005262">
    <property type="entry name" value="PRK06765.1"/>
    <property type="match status" value="1"/>
</dbReference>
<dbReference type="EC" id="2.3.1.-" evidence="2"/>